<evidence type="ECO:0000256" key="1">
    <source>
        <dbReference type="SAM" id="MobiDB-lite"/>
    </source>
</evidence>
<keyword evidence="3" id="KW-1185">Reference proteome</keyword>
<dbReference type="EMBL" id="OU963916">
    <property type="protein sequence ID" value="CAH2986872.1"/>
    <property type="molecule type" value="Genomic_DNA"/>
</dbReference>
<dbReference type="Proteomes" id="UP001153292">
    <property type="component" value="Chromosome 23"/>
</dbReference>
<sequence>MQPTAHVAAWSAYAGWPAVPRDLLETRRLRLALLEPPRRDALYTPDQIRHLIRLETVGRWPGTAPPALWRPDARAFDLDTRWRLPDIIQNVRLERGGGGVAVDSGSGSGGGLPVGLGAGAARGWEGAARGWAAGAVLLAVLLLLVRALERCLHRRATHTGRRRSSEEWPTPNVMATSCQYGGPHPRLDDSDTYQSDNRDTSSNDLPPPYSECANDELPSPDPNKIIGMEEPPPPYSACYFTNPKDGIPTVHFYNRRNDLNTIAEIGHSSTDLAVAPNLSIIGNDEEDKISNCDVEDNRDVRNANRGFEDDRRINYNANADTNEEVARHRGNDHIVDIRELETQERNPRV</sequence>
<reference evidence="2" key="1">
    <citation type="submission" date="2021-12" db="EMBL/GenBank/DDBJ databases">
        <authorList>
            <person name="King R."/>
        </authorList>
    </citation>
    <scope>NUCLEOTIDE SEQUENCE</scope>
</reference>
<evidence type="ECO:0000313" key="3">
    <source>
        <dbReference type="Proteomes" id="UP001153292"/>
    </source>
</evidence>
<gene>
    <name evidence="2" type="ORF">CHILSU_LOCUS6549</name>
</gene>
<feature type="region of interest" description="Disordered" evidence="1">
    <location>
        <begin position="156"/>
        <end position="221"/>
    </location>
</feature>
<proteinExistence type="predicted"/>
<evidence type="ECO:0000313" key="2">
    <source>
        <dbReference type="EMBL" id="CAH2986872.1"/>
    </source>
</evidence>
<accession>A0ABN8L9J9</accession>
<protein>
    <submittedName>
        <fullName evidence="2">Uncharacterized protein</fullName>
    </submittedName>
</protein>
<name>A0ABN8L9J9_CHISP</name>
<organism evidence="2 3">
    <name type="scientific">Chilo suppressalis</name>
    <name type="common">Asiatic rice borer moth</name>
    <dbReference type="NCBI Taxonomy" id="168631"/>
    <lineage>
        <taxon>Eukaryota</taxon>
        <taxon>Metazoa</taxon>
        <taxon>Ecdysozoa</taxon>
        <taxon>Arthropoda</taxon>
        <taxon>Hexapoda</taxon>
        <taxon>Insecta</taxon>
        <taxon>Pterygota</taxon>
        <taxon>Neoptera</taxon>
        <taxon>Endopterygota</taxon>
        <taxon>Lepidoptera</taxon>
        <taxon>Glossata</taxon>
        <taxon>Ditrysia</taxon>
        <taxon>Pyraloidea</taxon>
        <taxon>Crambidae</taxon>
        <taxon>Crambinae</taxon>
        <taxon>Chilo</taxon>
    </lineage>
</organism>